<gene>
    <name evidence="5" type="ORF">IV501_05685</name>
</gene>
<feature type="domain" description="DUF5107" evidence="4">
    <location>
        <begin position="48"/>
        <end position="361"/>
    </location>
</feature>
<dbReference type="Pfam" id="PF14559">
    <property type="entry name" value="TPR_19"/>
    <property type="match status" value="1"/>
</dbReference>
<dbReference type="InterPro" id="IPR033396">
    <property type="entry name" value="DUF5107"/>
</dbReference>
<dbReference type="Pfam" id="PF17128">
    <property type="entry name" value="DUF5107"/>
    <property type="match status" value="1"/>
</dbReference>
<sequence length="1087" mass="119069">MPPVPDELVGAGVAAWAQPMIIDTYLPEAPDTLPAYLDNRVYQGSSGRVYPLPFHERISQHKAPHEWQAVHLENEWIRLVILPELGGRIHVAYDKVNDYDFFYRNNVIKPALVGLAGPWISGGVEFNWPQHHRPATFLPTDFEIEHETDGAVTVWCSDHDPFTRMKGMHGIRLRPDSSVIEARVRLFNRTDETQTFLWWANVAAAVNDDYQSFFPTDVRFVADHAKRAVATFPAVEGRYYGIDYPAQKSAQTPDGDRLDWYRNIPVPTSYMVVATDDDFFGGYDHGRDSGFVYVADRHFAPGKKQWTWGDAEFGRSWETNLTDDDGPYVELMAGAFTDNQPDFAFLAPGETKAFSQYWYPITGVGPVHQATTEATVRLDITSEGNVTTVVIGVMSTQLFVDASITLGLRDGTVHFEDTVQFETIATLTPSVAVVVEHTVDGAFDPASFTVTVRSGTRTLVSWRPRGKAESSAEPTAAVEPEAPEQLDSVEQLFLTGQYLAQYRHATRLPEPYWREALRRDPGDVRCNLALSQRLHWAGDFAEAEALLRTALARLTAHVSTPITGEVHYRLGIELVNQGRDAEAEAVLAKAAWDAAWRVPANLTLARIFLRAGRLAEAEQVLTTVLALDADQLQAANLLAVLLRLSNRPTEAQRHIDATLARDPLDQWTRDLAGLTVTDDAPTLLDVALEYSVAGEADSALRLLDEASIAAKSNALGQVNVAPLAQYHRAMILDRLGQTEAAGEARAAARAADSTYCLASRLDDVAALKAALSADPADALAALLLGNWYYDRRRFDDAIDCWTAAGGVMAERNLGIAAFNVRRDPQAARRHYDAALALAPSNAKLLFESDQLAARLGDSHDVRRMRLERSADLVGARDDLTVVFAGLLTATGDPGAARRLLLSRQFQPWEGGEGQVITAWEDAHLALARQALAAGDAAAAVERTTAAIDTPASLGEARHPLANSARLYLALGDALAAADRPNEARAAWTTATQFEGDFLSMSTQAFSDQTCFTILALQRLGENDNASALAEELEHFAEALAATPAVVDFFATSLPSMLLFTDDPAIARDRQVRAIRDHLTEISIPTGS</sequence>
<dbReference type="AlphaFoldDB" id="A0A934SQG7"/>
<dbReference type="InterPro" id="IPR019734">
    <property type="entry name" value="TPR_rpt"/>
</dbReference>
<dbReference type="Proteomes" id="UP000636458">
    <property type="component" value="Unassembled WGS sequence"/>
</dbReference>
<evidence type="ECO:0000313" key="5">
    <source>
        <dbReference type="EMBL" id="MBK4347120.1"/>
    </source>
</evidence>
<dbReference type="Pfam" id="PF13432">
    <property type="entry name" value="TPR_16"/>
    <property type="match status" value="1"/>
</dbReference>
<dbReference type="SMART" id="SM00028">
    <property type="entry name" value="TPR"/>
    <property type="match status" value="5"/>
</dbReference>
<dbReference type="EMBL" id="JAEPES010000002">
    <property type="protein sequence ID" value="MBK4347120.1"/>
    <property type="molecule type" value="Genomic_DNA"/>
</dbReference>
<name>A0A934SQG7_9MICO</name>
<evidence type="ECO:0000259" key="4">
    <source>
        <dbReference type="Pfam" id="PF17128"/>
    </source>
</evidence>
<evidence type="ECO:0000256" key="3">
    <source>
        <dbReference type="SAM" id="MobiDB-lite"/>
    </source>
</evidence>
<comment type="caution">
    <text evidence="5">The sequence shown here is derived from an EMBL/GenBank/DDBJ whole genome shotgun (WGS) entry which is preliminary data.</text>
</comment>
<keyword evidence="1" id="KW-0677">Repeat</keyword>
<dbReference type="InterPro" id="IPR051012">
    <property type="entry name" value="CellSynth/LPSAsmb/PSIAsmb"/>
</dbReference>
<protein>
    <submittedName>
        <fullName evidence="5">DUF5107 domain-containing protein</fullName>
    </submittedName>
</protein>
<feature type="region of interest" description="Disordered" evidence="3">
    <location>
        <begin position="463"/>
        <end position="483"/>
    </location>
</feature>
<proteinExistence type="predicted"/>
<evidence type="ECO:0000256" key="1">
    <source>
        <dbReference type="ARBA" id="ARBA00022737"/>
    </source>
</evidence>
<organism evidence="5 6">
    <name type="scientific">Lacisediminihabitans changchengi</name>
    <dbReference type="NCBI Taxonomy" id="2787634"/>
    <lineage>
        <taxon>Bacteria</taxon>
        <taxon>Bacillati</taxon>
        <taxon>Actinomycetota</taxon>
        <taxon>Actinomycetes</taxon>
        <taxon>Micrococcales</taxon>
        <taxon>Microbacteriaceae</taxon>
        <taxon>Lacisediminihabitans</taxon>
    </lineage>
</organism>
<dbReference type="PANTHER" id="PTHR45586">
    <property type="entry name" value="TPR REPEAT-CONTAINING PROTEIN PA4667"/>
    <property type="match status" value="1"/>
</dbReference>
<dbReference type="PANTHER" id="PTHR45586:SF14">
    <property type="entry name" value="TETRATRICOPEPTIDE TPR_2 REPEAT PROTEIN"/>
    <property type="match status" value="1"/>
</dbReference>
<keyword evidence="6" id="KW-1185">Reference proteome</keyword>
<accession>A0A934SQG7</accession>
<dbReference type="RefSeq" id="WP_200555491.1">
    <property type="nucleotide sequence ID" value="NZ_JAEPES010000002.1"/>
</dbReference>
<dbReference type="Gene3D" id="1.25.40.10">
    <property type="entry name" value="Tetratricopeptide repeat domain"/>
    <property type="match status" value="2"/>
</dbReference>
<keyword evidence="2" id="KW-0802">TPR repeat</keyword>
<dbReference type="SUPFAM" id="SSF48452">
    <property type="entry name" value="TPR-like"/>
    <property type="match status" value="2"/>
</dbReference>
<evidence type="ECO:0000256" key="2">
    <source>
        <dbReference type="ARBA" id="ARBA00022803"/>
    </source>
</evidence>
<dbReference type="InterPro" id="IPR011990">
    <property type="entry name" value="TPR-like_helical_dom_sf"/>
</dbReference>
<reference evidence="5" key="1">
    <citation type="submission" date="2021-01" db="EMBL/GenBank/DDBJ databases">
        <title>Lacisediminihabitans sp. nov. strain G11-30, isolated from Antarctic Soil.</title>
        <authorList>
            <person name="Li J."/>
        </authorList>
    </citation>
    <scope>NUCLEOTIDE SEQUENCE</scope>
    <source>
        <strain evidence="5">G11-30</strain>
    </source>
</reference>
<feature type="compositionally biased region" description="Low complexity" evidence="3">
    <location>
        <begin position="469"/>
        <end position="480"/>
    </location>
</feature>
<evidence type="ECO:0000313" key="6">
    <source>
        <dbReference type="Proteomes" id="UP000636458"/>
    </source>
</evidence>